<evidence type="ECO:0000259" key="6">
    <source>
        <dbReference type="PROSITE" id="PS50262"/>
    </source>
</evidence>
<dbReference type="FunCoup" id="O16955">
    <property type="interactions" value="3"/>
</dbReference>
<dbReference type="OrthoDB" id="5835148at2759"/>
<dbReference type="eggNOG" id="ENOG502TG7J">
    <property type="taxonomic scope" value="Eukaryota"/>
</dbReference>
<keyword evidence="3 5" id="KW-1133">Transmembrane helix</keyword>
<dbReference type="PaxDb" id="6239-R11G11.13"/>
<keyword evidence="8" id="KW-1185">Reference proteome</keyword>
<dbReference type="SMR" id="O16955"/>
<dbReference type="RefSeq" id="NP_503232.2">
    <property type="nucleotide sequence ID" value="NM_070831.2"/>
</dbReference>
<evidence type="ECO:0000256" key="5">
    <source>
        <dbReference type="SAM" id="Phobius"/>
    </source>
</evidence>
<dbReference type="Proteomes" id="UP000001940">
    <property type="component" value="Chromosome V"/>
</dbReference>
<comment type="subcellular location">
    <subcellularLocation>
        <location evidence="1">Membrane</location>
    </subcellularLocation>
</comment>
<feature type="transmembrane region" description="Helical" evidence="5">
    <location>
        <begin position="214"/>
        <end position="238"/>
    </location>
</feature>
<dbReference type="AlphaFoldDB" id="O16955"/>
<dbReference type="KEGG" id="cel:CELE_R11G11.13"/>
<evidence type="ECO:0000313" key="8">
    <source>
        <dbReference type="Proteomes" id="UP000001940"/>
    </source>
</evidence>
<dbReference type="InterPro" id="IPR017452">
    <property type="entry name" value="GPCR_Rhodpsn_7TM"/>
</dbReference>
<reference evidence="7 8" key="1">
    <citation type="journal article" date="1998" name="Science">
        <title>Genome sequence of the nematode C. elegans: a platform for investigating biology.</title>
        <authorList>
            <consortium name="The C. elegans sequencing consortium"/>
            <person name="Sulson J.E."/>
            <person name="Waterston R."/>
        </authorList>
    </citation>
    <scope>NUCLEOTIDE SEQUENCE [LARGE SCALE GENOMIC DNA]</scope>
    <source>
        <strain evidence="7 8">Bristol N2</strain>
    </source>
</reference>
<dbReference type="PROSITE" id="PS50262">
    <property type="entry name" value="G_PROTEIN_RECEP_F1_2"/>
    <property type="match status" value="1"/>
</dbReference>
<evidence type="ECO:0000256" key="3">
    <source>
        <dbReference type="ARBA" id="ARBA00022989"/>
    </source>
</evidence>
<dbReference type="Pfam" id="PF10324">
    <property type="entry name" value="7TM_GPCR_Srw"/>
    <property type="match status" value="1"/>
</dbReference>
<evidence type="ECO:0000313" key="9">
    <source>
        <dbReference type="WormBase" id="R11G11.13"/>
    </source>
</evidence>
<evidence type="ECO:0000256" key="2">
    <source>
        <dbReference type="ARBA" id="ARBA00022692"/>
    </source>
</evidence>
<dbReference type="Gene3D" id="1.20.1070.10">
    <property type="entry name" value="Rhodopsin 7-helix transmembrane proteins"/>
    <property type="match status" value="1"/>
</dbReference>
<dbReference type="InterPro" id="IPR019427">
    <property type="entry name" value="7TM_GPCR_serpentine_rcpt_Srw"/>
</dbReference>
<feature type="transmembrane region" description="Helical" evidence="5">
    <location>
        <begin position="25"/>
        <end position="46"/>
    </location>
</feature>
<keyword evidence="4 5" id="KW-0472">Membrane</keyword>
<gene>
    <name evidence="7 9" type="primary">srw-107</name>
    <name evidence="7" type="ORF">CELE_R11G11.13</name>
    <name evidence="9" type="ORF">R11G11.13</name>
</gene>
<keyword evidence="2 5" id="KW-0812">Transmembrane</keyword>
<dbReference type="SUPFAM" id="SSF81321">
    <property type="entry name" value="Family A G protein-coupled receptor-like"/>
    <property type="match status" value="1"/>
</dbReference>
<keyword evidence="7" id="KW-0675">Receptor</keyword>
<dbReference type="WormBase" id="R11G11.13">
    <property type="protein sequence ID" value="CE34359"/>
    <property type="gene ID" value="WBGene00005854"/>
    <property type="gene designation" value="srw-107"/>
</dbReference>
<evidence type="ECO:0000313" key="7">
    <source>
        <dbReference type="EMBL" id="CCD64486.1"/>
    </source>
</evidence>
<dbReference type="PIR" id="G88930">
    <property type="entry name" value="G88930"/>
</dbReference>
<name>O16955_CAEEL</name>
<dbReference type="HOGENOM" id="CLU_043715_0_1_1"/>
<proteinExistence type="predicted"/>
<dbReference type="GeneID" id="187831"/>
<dbReference type="AGR" id="WB:WBGene00005854"/>
<accession>O16955</accession>
<feature type="domain" description="G-protein coupled receptors family 1 profile" evidence="6">
    <location>
        <begin position="38"/>
        <end position="327"/>
    </location>
</feature>
<dbReference type="CTD" id="187831"/>
<dbReference type="GO" id="GO:0008528">
    <property type="term" value="F:G protein-coupled peptide receptor activity"/>
    <property type="evidence" value="ECO:0007669"/>
    <property type="project" value="InterPro"/>
</dbReference>
<dbReference type="UCSC" id="R11G11.13">
    <property type="organism name" value="c. elegans"/>
</dbReference>
<dbReference type="PANTHER" id="PTHR47164">
    <property type="entry name" value="SERPENTINE RECEPTOR, CLASS W-RELATED"/>
    <property type="match status" value="1"/>
</dbReference>
<sequence>MNSEVEPDFVQSFQNVLSLLEDDAFLVNFILACISLIANIFHFVVITRKSMRISSVNVLMIGVSICNIFRMLTAIYRYLELVDLEYPECITSDSYLKMYFDIISWWLQDYFRRCSSWMEIFIATARLIIMRDMSSARNTNAAKPKLGVILMLLVFFASGAVQGIWLYTVKVVENQAHSLYSNCAEHQDVIKVSRFILDLRPESNYGKLVLIRTYFILDVICSHFLPSLALPILTLFLLREMRIIKQSRSTLQRSGVVVDNEEKYGLPTKLIALLTITSFLADTPLGCIGIAKAFIQQGTKLMRFLTDLIVYFNILTTAMTIFHPVMCLLMSSQYRITARKLLRIKKKSASFSAGNNASIFPVSGNF</sequence>
<evidence type="ECO:0000256" key="1">
    <source>
        <dbReference type="ARBA" id="ARBA00004370"/>
    </source>
</evidence>
<dbReference type="PANTHER" id="PTHR47164:SF1">
    <property type="entry name" value="G-PROTEIN COUPLED RECEPTORS FAMILY 1 PROFILE DOMAIN-CONTAINING PROTEIN"/>
    <property type="match status" value="1"/>
</dbReference>
<dbReference type="InParanoid" id="O16955"/>
<evidence type="ECO:0000256" key="4">
    <source>
        <dbReference type="ARBA" id="ARBA00023136"/>
    </source>
</evidence>
<protein>
    <submittedName>
        <fullName evidence="7">G-protein coupled receptors family 1 profile domain-containing protein</fullName>
    </submittedName>
</protein>
<feature type="transmembrane region" description="Helical" evidence="5">
    <location>
        <begin position="149"/>
        <end position="168"/>
    </location>
</feature>
<organism evidence="7 8">
    <name type="scientific">Caenorhabditis elegans</name>
    <dbReference type="NCBI Taxonomy" id="6239"/>
    <lineage>
        <taxon>Eukaryota</taxon>
        <taxon>Metazoa</taxon>
        <taxon>Ecdysozoa</taxon>
        <taxon>Nematoda</taxon>
        <taxon>Chromadorea</taxon>
        <taxon>Rhabditida</taxon>
        <taxon>Rhabditina</taxon>
        <taxon>Rhabditomorpha</taxon>
        <taxon>Rhabditoidea</taxon>
        <taxon>Rhabditidae</taxon>
        <taxon>Peloderinae</taxon>
        <taxon>Caenorhabditis</taxon>
    </lineage>
</organism>
<dbReference type="PhylomeDB" id="O16955"/>
<feature type="transmembrane region" description="Helical" evidence="5">
    <location>
        <begin position="308"/>
        <end position="330"/>
    </location>
</feature>
<feature type="transmembrane region" description="Helical" evidence="5">
    <location>
        <begin position="270"/>
        <end position="296"/>
    </location>
</feature>
<dbReference type="EMBL" id="BX284605">
    <property type="protein sequence ID" value="CCD64486.1"/>
    <property type="molecule type" value="Genomic_DNA"/>
</dbReference>
<dbReference type="GO" id="GO:0016020">
    <property type="term" value="C:membrane"/>
    <property type="evidence" value="ECO:0007669"/>
    <property type="project" value="UniProtKB-SubCell"/>
</dbReference>